<feature type="region of interest" description="Disordered" evidence="1">
    <location>
        <begin position="43"/>
        <end position="63"/>
    </location>
</feature>
<organism evidence="2 3">
    <name type="scientific">Thalictrum thalictroides</name>
    <name type="common">Rue-anemone</name>
    <name type="synonym">Anemone thalictroides</name>
    <dbReference type="NCBI Taxonomy" id="46969"/>
    <lineage>
        <taxon>Eukaryota</taxon>
        <taxon>Viridiplantae</taxon>
        <taxon>Streptophyta</taxon>
        <taxon>Embryophyta</taxon>
        <taxon>Tracheophyta</taxon>
        <taxon>Spermatophyta</taxon>
        <taxon>Magnoliopsida</taxon>
        <taxon>Ranunculales</taxon>
        <taxon>Ranunculaceae</taxon>
        <taxon>Thalictroideae</taxon>
        <taxon>Thalictrum</taxon>
    </lineage>
</organism>
<dbReference type="Proteomes" id="UP000554482">
    <property type="component" value="Unassembled WGS sequence"/>
</dbReference>
<evidence type="ECO:0000313" key="2">
    <source>
        <dbReference type="EMBL" id="KAF5177328.1"/>
    </source>
</evidence>
<protein>
    <submittedName>
        <fullName evidence="2">Uncharacterized protein</fullName>
    </submittedName>
</protein>
<comment type="caution">
    <text evidence="2">The sequence shown here is derived from an EMBL/GenBank/DDBJ whole genome shotgun (WGS) entry which is preliminary data.</text>
</comment>
<accession>A0A7J6UY37</accession>
<evidence type="ECO:0000256" key="1">
    <source>
        <dbReference type="SAM" id="MobiDB-lite"/>
    </source>
</evidence>
<keyword evidence="3" id="KW-1185">Reference proteome</keyword>
<dbReference type="EMBL" id="JABWDY010041537">
    <property type="protein sequence ID" value="KAF5177328.1"/>
    <property type="molecule type" value="Genomic_DNA"/>
</dbReference>
<proteinExistence type="predicted"/>
<dbReference type="AlphaFoldDB" id="A0A7J6UY37"/>
<evidence type="ECO:0000313" key="3">
    <source>
        <dbReference type="Proteomes" id="UP000554482"/>
    </source>
</evidence>
<name>A0A7J6UY37_THATH</name>
<dbReference type="OrthoDB" id="775914at2759"/>
<sequence length="228" mass="24928">MNIDSHGQPTLKFKRFKAICDSESARKLSIASSVDEQEGIITSEANEASLTHSDPNRSPSEESLVNDELHFEKNVTNQVGYTVTQMLDMALNNSLQEPGLLYGGDASVPDRSGLAWMHDKVDICDLNPDVVSEHLEEASTTELSYGIDEIVPDSNDEGDIEDAKSDLKLNVAESKSLTYILDILTKDTPQPMELRNGGSACDFGIGNDGDTKKDISPQFAATHAYKYL</sequence>
<reference evidence="2 3" key="1">
    <citation type="submission" date="2020-06" db="EMBL/GenBank/DDBJ databases">
        <title>Transcriptomic and genomic resources for Thalictrum thalictroides and T. hernandezii: Facilitating candidate gene discovery in an emerging model plant lineage.</title>
        <authorList>
            <person name="Arias T."/>
            <person name="Riano-Pachon D.M."/>
            <person name="Di Stilio V.S."/>
        </authorList>
    </citation>
    <scope>NUCLEOTIDE SEQUENCE [LARGE SCALE GENOMIC DNA]</scope>
    <source>
        <strain evidence="3">cv. WT478/WT964</strain>
        <tissue evidence="2">Leaves</tissue>
    </source>
</reference>
<gene>
    <name evidence="2" type="ORF">FRX31_033085</name>
</gene>